<keyword evidence="6" id="KW-1133">Transmembrane helix</keyword>
<protein>
    <recommendedName>
        <fullName evidence="8">Fringe-like glycosyltransferase domain-containing protein</fullName>
    </recommendedName>
</protein>
<feature type="non-terminal residue" evidence="9">
    <location>
        <position position="1"/>
    </location>
</feature>
<keyword evidence="2" id="KW-0328">Glycosyltransferase</keyword>
<dbReference type="OMA" id="SAFKYPD"/>
<keyword evidence="3" id="KW-0808">Transferase</keyword>
<feature type="non-terminal residue" evidence="9">
    <location>
        <position position="23"/>
    </location>
</feature>
<reference evidence="10" key="1">
    <citation type="journal article" date="2016" name="Nature">
        <title>Genome evolution in the allotetraploid frog Xenopus laevis.</title>
        <authorList>
            <person name="Session A.M."/>
            <person name="Uno Y."/>
            <person name="Kwon T."/>
            <person name="Chapman J.A."/>
            <person name="Toyoda A."/>
            <person name="Takahashi S."/>
            <person name="Fukui A."/>
            <person name="Hikosaka A."/>
            <person name="Suzuki A."/>
            <person name="Kondo M."/>
            <person name="van Heeringen S.J."/>
            <person name="Quigley I."/>
            <person name="Heinz S."/>
            <person name="Ogino H."/>
            <person name="Ochi H."/>
            <person name="Hellsten U."/>
            <person name="Lyons J.B."/>
            <person name="Simakov O."/>
            <person name="Putnam N."/>
            <person name="Stites J."/>
            <person name="Kuroki Y."/>
            <person name="Tanaka T."/>
            <person name="Michiue T."/>
            <person name="Watanabe M."/>
            <person name="Bogdanovic O."/>
            <person name="Lister R."/>
            <person name="Georgiou G."/>
            <person name="Paranjpe S.S."/>
            <person name="van Kruijsbergen I."/>
            <person name="Shu S."/>
            <person name="Carlson J."/>
            <person name="Kinoshita T."/>
            <person name="Ohta Y."/>
            <person name="Mawaribuchi S."/>
            <person name="Jenkins J."/>
            <person name="Grimwood J."/>
            <person name="Schmutz J."/>
            <person name="Mitros T."/>
            <person name="Mozaffari S.V."/>
            <person name="Suzuki Y."/>
            <person name="Haramoto Y."/>
            <person name="Yamamoto T.S."/>
            <person name="Takagi C."/>
            <person name="Heald R."/>
            <person name="Miller K."/>
            <person name="Haudenschild C."/>
            <person name="Kitzman J."/>
            <person name="Nakayama T."/>
            <person name="Izutsu Y."/>
            <person name="Robert J."/>
            <person name="Fortriede J."/>
            <person name="Burns K."/>
            <person name="Lotay V."/>
            <person name="Karimi K."/>
            <person name="Yasuoka Y."/>
            <person name="Dichmann D.S."/>
            <person name="Flajnik M.F."/>
            <person name="Houston D.W."/>
            <person name="Shendure J."/>
            <person name="DuPasquier L."/>
            <person name="Vize P.D."/>
            <person name="Zorn A.M."/>
            <person name="Ito M."/>
            <person name="Marcotte E.M."/>
            <person name="Wallingford J.B."/>
            <person name="Ito Y."/>
            <person name="Asashima M."/>
            <person name="Ueno N."/>
            <person name="Matsuda Y."/>
            <person name="Veenstra G.J."/>
            <person name="Fujiyama A."/>
            <person name="Harland R.M."/>
            <person name="Taira M."/>
            <person name="Rokhsar D.S."/>
        </authorList>
    </citation>
    <scope>NUCLEOTIDE SEQUENCE [LARGE SCALE GENOMIC DNA]</scope>
    <source>
        <strain evidence="10">J</strain>
    </source>
</reference>
<accession>A0A974DS65</accession>
<evidence type="ECO:0000256" key="1">
    <source>
        <dbReference type="ARBA" id="ARBA00004606"/>
    </source>
</evidence>
<organism evidence="9 10">
    <name type="scientific">Xenopus laevis</name>
    <name type="common">African clawed frog</name>
    <dbReference type="NCBI Taxonomy" id="8355"/>
    <lineage>
        <taxon>Eukaryota</taxon>
        <taxon>Metazoa</taxon>
        <taxon>Chordata</taxon>
        <taxon>Craniata</taxon>
        <taxon>Vertebrata</taxon>
        <taxon>Euteleostomi</taxon>
        <taxon>Amphibia</taxon>
        <taxon>Batrachia</taxon>
        <taxon>Anura</taxon>
        <taxon>Pipoidea</taxon>
        <taxon>Pipidae</taxon>
        <taxon>Xenopodinae</taxon>
        <taxon>Xenopus</taxon>
        <taxon>Xenopus</taxon>
    </lineage>
</organism>
<dbReference type="AlphaFoldDB" id="A0A974DS65"/>
<evidence type="ECO:0000256" key="2">
    <source>
        <dbReference type="ARBA" id="ARBA00022676"/>
    </source>
</evidence>
<sequence length="23" mass="2675">GSPVQKEDIFVAIKTCKKFHKDR</sequence>
<comment type="subcellular location">
    <subcellularLocation>
        <location evidence="1">Membrane</location>
        <topology evidence="1">Single-pass type II membrane protein</topology>
    </subcellularLocation>
</comment>
<evidence type="ECO:0000256" key="5">
    <source>
        <dbReference type="ARBA" id="ARBA00022968"/>
    </source>
</evidence>
<feature type="domain" description="Fringe-like glycosyltransferase" evidence="8">
    <location>
        <begin position="3"/>
        <end position="23"/>
    </location>
</feature>
<keyword evidence="7" id="KW-0472">Membrane</keyword>
<keyword evidence="5" id="KW-0735">Signal-anchor</keyword>
<evidence type="ECO:0000256" key="3">
    <source>
        <dbReference type="ARBA" id="ARBA00022679"/>
    </source>
</evidence>
<dbReference type="Pfam" id="PF02434">
    <property type="entry name" value="Fringe"/>
    <property type="match status" value="1"/>
</dbReference>
<evidence type="ECO:0000256" key="7">
    <source>
        <dbReference type="ARBA" id="ARBA00023136"/>
    </source>
</evidence>
<dbReference type="InterPro" id="IPR003378">
    <property type="entry name" value="Fringe-like_glycosylTrfase"/>
</dbReference>
<evidence type="ECO:0000313" key="9">
    <source>
        <dbReference type="EMBL" id="OCT96036.1"/>
    </source>
</evidence>
<dbReference type="Proteomes" id="UP000694892">
    <property type="component" value="Chromosome 2L"/>
</dbReference>
<name>A0A974DS65_XENLA</name>
<dbReference type="EMBL" id="CM004468">
    <property type="protein sequence ID" value="OCT96036.1"/>
    <property type="molecule type" value="Genomic_DNA"/>
</dbReference>
<evidence type="ECO:0000256" key="6">
    <source>
        <dbReference type="ARBA" id="ARBA00022989"/>
    </source>
</evidence>
<evidence type="ECO:0000259" key="8">
    <source>
        <dbReference type="Pfam" id="PF02434"/>
    </source>
</evidence>
<evidence type="ECO:0000256" key="4">
    <source>
        <dbReference type="ARBA" id="ARBA00022692"/>
    </source>
</evidence>
<keyword evidence="4" id="KW-0812">Transmembrane</keyword>
<gene>
    <name evidence="9" type="ORF">XELAEV_180137246mg</name>
</gene>
<evidence type="ECO:0000313" key="10">
    <source>
        <dbReference type="Proteomes" id="UP000694892"/>
    </source>
</evidence>
<dbReference type="GO" id="GO:0016020">
    <property type="term" value="C:membrane"/>
    <property type="evidence" value="ECO:0007669"/>
    <property type="project" value="UniProtKB-SubCell"/>
</dbReference>
<proteinExistence type="predicted"/>
<dbReference type="GO" id="GO:0016757">
    <property type="term" value="F:glycosyltransferase activity"/>
    <property type="evidence" value="ECO:0007669"/>
    <property type="project" value="UniProtKB-KW"/>
</dbReference>